<keyword evidence="3" id="KW-1185">Reference proteome</keyword>
<proteinExistence type="predicted"/>
<name>A0ABN0ER47_CAMCO</name>
<sequence length="45" mass="5276">MQENTQRHIQNIKISALSGVGIIFMLIYFLSSFFIIVVFKMKKIK</sequence>
<comment type="caution">
    <text evidence="2">The sequence shown here is derived from an EMBL/GenBank/DDBJ whole genome shotgun (WGS) entry which is preliminary data.</text>
</comment>
<evidence type="ECO:0000313" key="3">
    <source>
        <dbReference type="Proteomes" id="UP000005511"/>
    </source>
</evidence>
<reference evidence="2 3" key="1">
    <citation type="submission" date="2010-09" db="EMBL/GenBank/DDBJ databases">
        <authorList>
            <person name="Richards V."/>
            <person name="Lefebure T."/>
            <person name="Suzuki H."/>
            <person name="Pavinski Bitar P."/>
            <person name="Stanhope M."/>
        </authorList>
    </citation>
    <scope>NUCLEOTIDE SEQUENCE [LARGE SCALE GENOMIC DNA]</scope>
    <source>
        <strain evidence="2 3">80352</strain>
    </source>
</reference>
<dbReference type="Proteomes" id="UP000005511">
    <property type="component" value="Unassembled WGS sequence"/>
</dbReference>
<feature type="transmembrane region" description="Helical" evidence="1">
    <location>
        <begin position="20"/>
        <end position="39"/>
    </location>
</feature>
<accession>A0ABN0ER47</accession>
<evidence type="ECO:0000256" key="1">
    <source>
        <dbReference type="SAM" id="Phobius"/>
    </source>
</evidence>
<keyword evidence="1" id="KW-0812">Transmembrane</keyword>
<protein>
    <submittedName>
        <fullName evidence="2">Uncharacterized protein</fullName>
    </submittedName>
</protein>
<gene>
    <name evidence="2" type="ORF">cco14_02842</name>
</gene>
<organism evidence="2 3">
    <name type="scientific">Campylobacter coli 80352</name>
    <dbReference type="NCBI Taxonomy" id="887288"/>
    <lineage>
        <taxon>Bacteria</taxon>
        <taxon>Pseudomonadati</taxon>
        <taxon>Campylobacterota</taxon>
        <taxon>Epsilonproteobacteria</taxon>
        <taxon>Campylobacterales</taxon>
        <taxon>Campylobacteraceae</taxon>
        <taxon>Campylobacter</taxon>
    </lineage>
</organism>
<keyword evidence="1" id="KW-1133">Transmembrane helix</keyword>
<keyword evidence="1" id="KW-0472">Membrane</keyword>
<dbReference type="EMBL" id="AIMT01000021">
    <property type="protein sequence ID" value="EIA65282.1"/>
    <property type="molecule type" value="Genomic_DNA"/>
</dbReference>
<evidence type="ECO:0000313" key="2">
    <source>
        <dbReference type="EMBL" id="EIA65282.1"/>
    </source>
</evidence>